<dbReference type="AlphaFoldDB" id="A0A212RM07"/>
<evidence type="ECO:0000313" key="3">
    <source>
        <dbReference type="Proteomes" id="UP000197025"/>
    </source>
</evidence>
<gene>
    <name evidence="2" type="ORF">SAMN02746019_00019240</name>
</gene>
<dbReference type="CDD" id="cd03794">
    <property type="entry name" value="GT4_WbuB-like"/>
    <property type="match status" value="1"/>
</dbReference>
<dbReference type="PANTHER" id="PTHR12526">
    <property type="entry name" value="GLYCOSYLTRANSFERASE"/>
    <property type="match status" value="1"/>
</dbReference>
<reference evidence="3" key="1">
    <citation type="submission" date="2017-06" db="EMBL/GenBank/DDBJ databases">
        <authorList>
            <person name="Varghese N."/>
            <person name="Submissions S."/>
        </authorList>
    </citation>
    <scope>NUCLEOTIDE SEQUENCE [LARGE SCALE GENOMIC DNA]</scope>
    <source>
        <strain evidence="3">JAD2</strain>
    </source>
</reference>
<name>A0A212RM07_9CHLR</name>
<dbReference type="Proteomes" id="UP000197025">
    <property type="component" value="Unassembled WGS sequence"/>
</dbReference>
<dbReference type="PANTHER" id="PTHR12526:SF600">
    <property type="entry name" value="GLYCOSYL TRANSFERASE GROUP 1"/>
    <property type="match status" value="1"/>
</dbReference>
<protein>
    <submittedName>
        <fullName evidence="2">Glycosyltransferase involved in cell wall bisynthesis</fullName>
    </submittedName>
</protein>
<keyword evidence="3" id="KW-1185">Reference proteome</keyword>
<accession>A0A212RM07</accession>
<organism evidence="2 3">
    <name type="scientific">Thermoflexus hugenholtzii JAD2</name>
    <dbReference type="NCBI Taxonomy" id="877466"/>
    <lineage>
        <taxon>Bacteria</taxon>
        <taxon>Bacillati</taxon>
        <taxon>Chloroflexota</taxon>
        <taxon>Thermoflexia</taxon>
        <taxon>Thermoflexales</taxon>
        <taxon>Thermoflexaceae</taxon>
        <taxon>Thermoflexus</taxon>
    </lineage>
</organism>
<evidence type="ECO:0000313" key="2">
    <source>
        <dbReference type="EMBL" id="SNB73551.1"/>
    </source>
</evidence>
<keyword evidence="2" id="KW-0808">Transferase</keyword>
<evidence type="ECO:0000259" key="1">
    <source>
        <dbReference type="Pfam" id="PF13579"/>
    </source>
</evidence>
<feature type="domain" description="Glycosyltransferase subfamily 4-like N-terminal" evidence="1">
    <location>
        <begin position="28"/>
        <end position="199"/>
    </location>
</feature>
<dbReference type="InterPro" id="IPR028098">
    <property type="entry name" value="Glyco_trans_4-like_N"/>
</dbReference>
<dbReference type="GO" id="GO:0016757">
    <property type="term" value="F:glycosyltransferase activity"/>
    <property type="evidence" value="ECO:0007669"/>
    <property type="project" value="TreeGrafter"/>
</dbReference>
<dbReference type="Pfam" id="PF13579">
    <property type="entry name" value="Glyco_trans_4_4"/>
    <property type="match status" value="1"/>
</dbReference>
<proteinExistence type="predicted"/>
<dbReference type="Gene3D" id="3.40.50.2000">
    <property type="entry name" value="Glycogen Phosphorylase B"/>
    <property type="match status" value="2"/>
</dbReference>
<dbReference type="SUPFAM" id="SSF53756">
    <property type="entry name" value="UDP-Glycosyltransferase/glycogen phosphorylase"/>
    <property type="match status" value="1"/>
</dbReference>
<dbReference type="InParanoid" id="A0A212RM07"/>
<sequence length="405" mass="45936">MSPLGTRSGEQMSWTVVMVGPFGLRPRGTMAARALPMARALARRGHRVVLVLPPWPNVEDAGRAWEEEGVRILYVPLSPRAWPPLALTQRMVRLVLHERPDVVHAFKPKAYAGFVHWILYQLRRAGRFRGALVVDTDDWEGPGGWNDRNPYTPWQRRLFAWQERWGMTRADALTVASRALETLAWAMGIPRRRVFYVPNAALLHAPPRAQPPGPPCVVLYTRFLEFRLERLVYVMGELARRAEDLVFLYVGKALGDEEERFRVALAEAGLSGRVHWEGWVEPARLPEVLARGHVALYLMDDDLINRAKCPMKLIDLLAVGLPVVADAVGQVPEYIRHGETGWLVPPGDAAAMVEAAWMLLQRPEEAWRMGESARRMILAAHQWEHRMPTLEQAYAYAVDRATARP</sequence>
<dbReference type="Pfam" id="PF13692">
    <property type="entry name" value="Glyco_trans_1_4"/>
    <property type="match status" value="1"/>
</dbReference>
<dbReference type="EMBL" id="FYEK01000071">
    <property type="protein sequence ID" value="SNB73551.1"/>
    <property type="molecule type" value="Genomic_DNA"/>
</dbReference>